<keyword evidence="6" id="KW-0862">Zinc</keyword>
<keyword evidence="5" id="KW-0479">Metal-binding</keyword>
<evidence type="ECO:0000256" key="2">
    <source>
        <dbReference type="ARBA" id="ARBA00022478"/>
    </source>
</evidence>
<protein>
    <recommendedName>
        <fullName evidence="1">DNA-directed RNA polymerase</fullName>
        <ecNumber evidence="1">2.7.7.6</ecNumber>
    </recommendedName>
</protein>
<keyword evidence="4" id="KW-0548">Nucleotidyltransferase</keyword>
<dbReference type="PANTHER" id="PTHR48446">
    <property type="entry name" value="DNA-DIRECTED RNA POLYMERASE SUBUNIT BETA' N-TERMINAL SECTION"/>
    <property type="match status" value="1"/>
</dbReference>
<dbReference type="InterPro" id="IPR044893">
    <property type="entry name" value="RNA_pol_Rpb1_clamp_domain"/>
</dbReference>
<keyword evidence="3" id="KW-0808">Transferase</keyword>
<feature type="region of interest" description="Disordered" evidence="8">
    <location>
        <begin position="1"/>
        <end position="22"/>
    </location>
</feature>
<dbReference type="EC" id="2.7.7.6" evidence="1"/>
<keyword evidence="10" id="KW-1185">Reference proteome</keyword>
<keyword evidence="7" id="KW-0804">Transcription</keyword>
<dbReference type="Gene3D" id="4.10.860.120">
    <property type="entry name" value="RNA polymerase II, clamp domain"/>
    <property type="match status" value="1"/>
</dbReference>
<gene>
    <name evidence="9" type="ORF">Dsin_020175</name>
</gene>
<evidence type="ECO:0000256" key="4">
    <source>
        <dbReference type="ARBA" id="ARBA00022695"/>
    </source>
</evidence>
<dbReference type="EMBL" id="JANJYJ010000006">
    <property type="protein sequence ID" value="KAK3206129.1"/>
    <property type="molecule type" value="Genomic_DNA"/>
</dbReference>
<accession>A0AAE0E4Q4</accession>
<evidence type="ECO:0000256" key="1">
    <source>
        <dbReference type="ARBA" id="ARBA00012418"/>
    </source>
</evidence>
<evidence type="ECO:0000313" key="10">
    <source>
        <dbReference type="Proteomes" id="UP001281410"/>
    </source>
</evidence>
<dbReference type="Proteomes" id="UP001281410">
    <property type="component" value="Unassembled WGS sequence"/>
</dbReference>
<reference evidence="9" key="1">
    <citation type="journal article" date="2023" name="Plant J.">
        <title>Genome sequences and population genomics provide insights into the demographic history, inbreeding, and mutation load of two 'living fossil' tree species of Dipteronia.</title>
        <authorList>
            <person name="Feng Y."/>
            <person name="Comes H.P."/>
            <person name="Chen J."/>
            <person name="Zhu S."/>
            <person name="Lu R."/>
            <person name="Zhang X."/>
            <person name="Li P."/>
            <person name="Qiu J."/>
            <person name="Olsen K.M."/>
            <person name="Qiu Y."/>
        </authorList>
    </citation>
    <scope>NUCLEOTIDE SEQUENCE</scope>
    <source>
        <strain evidence="9">NBL</strain>
    </source>
</reference>
<keyword evidence="2" id="KW-0240">DNA-directed RNA polymerase</keyword>
<sequence>MQQHRKEGVAFTKEPFIGDGGPRRIESIQFSMMSGEEIMKAAEVQVYLARYYNGRGVPYEGGLLDPRMSLNG</sequence>
<name>A0AAE0E4Q4_9ROSI</name>
<dbReference type="PANTHER" id="PTHR48446:SF1">
    <property type="entry name" value="DNA-DIRECTED RNA POLYMERASE SUBUNIT BETA' N-TERMINAL SECTION"/>
    <property type="match status" value="1"/>
</dbReference>
<evidence type="ECO:0000313" key="9">
    <source>
        <dbReference type="EMBL" id="KAK3206129.1"/>
    </source>
</evidence>
<proteinExistence type="predicted"/>
<dbReference type="InterPro" id="IPR015700">
    <property type="entry name" value="RPC1"/>
</dbReference>
<dbReference type="GO" id="GO:0046872">
    <property type="term" value="F:metal ion binding"/>
    <property type="evidence" value="ECO:0007669"/>
    <property type="project" value="UniProtKB-KW"/>
</dbReference>
<comment type="caution">
    <text evidence="9">The sequence shown here is derived from an EMBL/GenBank/DDBJ whole genome shotgun (WGS) entry which is preliminary data.</text>
</comment>
<evidence type="ECO:0000256" key="6">
    <source>
        <dbReference type="ARBA" id="ARBA00022833"/>
    </source>
</evidence>
<evidence type="ECO:0000256" key="5">
    <source>
        <dbReference type="ARBA" id="ARBA00022723"/>
    </source>
</evidence>
<organism evidence="9 10">
    <name type="scientific">Dipteronia sinensis</name>
    <dbReference type="NCBI Taxonomy" id="43782"/>
    <lineage>
        <taxon>Eukaryota</taxon>
        <taxon>Viridiplantae</taxon>
        <taxon>Streptophyta</taxon>
        <taxon>Embryophyta</taxon>
        <taxon>Tracheophyta</taxon>
        <taxon>Spermatophyta</taxon>
        <taxon>Magnoliopsida</taxon>
        <taxon>eudicotyledons</taxon>
        <taxon>Gunneridae</taxon>
        <taxon>Pentapetalae</taxon>
        <taxon>rosids</taxon>
        <taxon>malvids</taxon>
        <taxon>Sapindales</taxon>
        <taxon>Sapindaceae</taxon>
        <taxon>Hippocastanoideae</taxon>
        <taxon>Acereae</taxon>
        <taxon>Dipteronia</taxon>
    </lineage>
</organism>
<dbReference type="GO" id="GO:0000428">
    <property type="term" value="C:DNA-directed RNA polymerase complex"/>
    <property type="evidence" value="ECO:0007669"/>
    <property type="project" value="UniProtKB-KW"/>
</dbReference>
<evidence type="ECO:0000256" key="3">
    <source>
        <dbReference type="ARBA" id="ARBA00022679"/>
    </source>
</evidence>
<dbReference type="GO" id="GO:0003899">
    <property type="term" value="F:DNA-directed RNA polymerase activity"/>
    <property type="evidence" value="ECO:0007669"/>
    <property type="project" value="UniProtKB-EC"/>
</dbReference>
<dbReference type="AlphaFoldDB" id="A0AAE0E4Q4"/>
<dbReference type="SUPFAM" id="SSF64484">
    <property type="entry name" value="beta and beta-prime subunits of DNA dependent RNA-polymerase"/>
    <property type="match status" value="1"/>
</dbReference>
<evidence type="ECO:0000256" key="8">
    <source>
        <dbReference type="SAM" id="MobiDB-lite"/>
    </source>
</evidence>
<evidence type="ECO:0000256" key="7">
    <source>
        <dbReference type="ARBA" id="ARBA00023163"/>
    </source>
</evidence>